<comment type="caution">
    <text evidence="10">The sequence shown here is derived from an EMBL/GenBank/DDBJ whole genome shotgun (WGS) entry which is preliminary data.</text>
</comment>
<evidence type="ECO:0000256" key="2">
    <source>
        <dbReference type="ARBA" id="ARBA00023015"/>
    </source>
</evidence>
<keyword evidence="3" id="KW-0238">DNA-binding</keyword>
<dbReference type="AlphaFoldDB" id="A0A565C688"/>
<comment type="similarity">
    <text evidence="7">Belongs to the NFYC/HAP5 subunit family.</text>
</comment>
<evidence type="ECO:0000256" key="3">
    <source>
        <dbReference type="ARBA" id="ARBA00023125"/>
    </source>
</evidence>
<evidence type="ECO:0000256" key="8">
    <source>
        <dbReference type="ARBA" id="ARBA00059992"/>
    </source>
</evidence>
<evidence type="ECO:0000256" key="1">
    <source>
        <dbReference type="ARBA" id="ARBA00004123"/>
    </source>
</evidence>
<dbReference type="PANTHER" id="PTHR10252:SF124">
    <property type="entry name" value="NUCLEAR TRANSCRIPTION FACTOR Y SUBUNIT C-10"/>
    <property type="match status" value="1"/>
</dbReference>
<evidence type="ECO:0000313" key="10">
    <source>
        <dbReference type="EMBL" id="VVB09183.1"/>
    </source>
</evidence>
<protein>
    <recommendedName>
        <fullName evidence="9">Transcription factor CBF/NF-Y/archaeal histone domain-containing protein</fullName>
    </recommendedName>
</protein>
<dbReference type="InterPro" id="IPR009072">
    <property type="entry name" value="Histone-fold"/>
</dbReference>
<name>A0A565C688_9BRAS</name>
<dbReference type="InterPro" id="IPR003958">
    <property type="entry name" value="CBFA_NFYB_domain"/>
</dbReference>
<keyword evidence="4" id="KW-0804">Transcription</keyword>
<keyword evidence="2" id="KW-0805">Transcription regulation</keyword>
<dbReference type="GO" id="GO:0046982">
    <property type="term" value="F:protein heterodimerization activity"/>
    <property type="evidence" value="ECO:0007669"/>
    <property type="project" value="InterPro"/>
</dbReference>
<comment type="subunit">
    <text evidence="6">Heterotrimeric transcription factor composed of three components, NF-YA, NF-YB and NF-YC. NF-YB and NF-YC must interact and dimerize for NF-YA association and DNA binding.</text>
</comment>
<dbReference type="PANTHER" id="PTHR10252">
    <property type="entry name" value="HISTONE-LIKE TRANSCRIPTION FACTOR CCAAT-RELATED"/>
    <property type="match status" value="1"/>
</dbReference>
<proteinExistence type="inferred from homology"/>
<accession>A0A565C688</accession>
<gene>
    <name evidence="10" type="ORF">ANE_LOCUS19627</name>
</gene>
<dbReference type="OrthoDB" id="1272441at2759"/>
<dbReference type="SUPFAM" id="SSF47113">
    <property type="entry name" value="Histone-fold"/>
    <property type="match status" value="1"/>
</dbReference>
<organism evidence="10 11">
    <name type="scientific">Arabis nemorensis</name>
    <dbReference type="NCBI Taxonomy" id="586526"/>
    <lineage>
        <taxon>Eukaryota</taxon>
        <taxon>Viridiplantae</taxon>
        <taxon>Streptophyta</taxon>
        <taxon>Embryophyta</taxon>
        <taxon>Tracheophyta</taxon>
        <taxon>Spermatophyta</taxon>
        <taxon>Magnoliopsida</taxon>
        <taxon>eudicotyledons</taxon>
        <taxon>Gunneridae</taxon>
        <taxon>Pentapetalae</taxon>
        <taxon>rosids</taxon>
        <taxon>malvids</taxon>
        <taxon>Brassicales</taxon>
        <taxon>Brassicaceae</taxon>
        <taxon>Arabideae</taxon>
        <taxon>Arabis</taxon>
    </lineage>
</organism>
<dbReference type="GO" id="GO:0005634">
    <property type="term" value="C:nucleus"/>
    <property type="evidence" value="ECO:0007669"/>
    <property type="project" value="UniProtKB-SubCell"/>
</dbReference>
<keyword evidence="5" id="KW-0539">Nucleus</keyword>
<dbReference type="FunFam" id="1.10.20.10:FF:000062">
    <property type="entry name" value="Nuclear transcription factor Y subunit C"/>
    <property type="match status" value="1"/>
</dbReference>
<evidence type="ECO:0000256" key="4">
    <source>
        <dbReference type="ARBA" id="ARBA00023163"/>
    </source>
</evidence>
<reference evidence="10" key="1">
    <citation type="submission" date="2019-07" db="EMBL/GenBank/DDBJ databases">
        <authorList>
            <person name="Dittberner H."/>
        </authorList>
    </citation>
    <scope>NUCLEOTIDE SEQUENCE [LARGE SCALE GENOMIC DNA]</scope>
</reference>
<feature type="domain" description="Transcription factor CBF/NF-Y/archaeal histone" evidence="9">
    <location>
        <begin position="103"/>
        <end position="166"/>
    </location>
</feature>
<evidence type="ECO:0000256" key="5">
    <source>
        <dbReference type="ARBA" id="ARBA00023242"/>
    </source>
</evidence>
<sequence>MLASSSTSSPIFSSSVVKYNMRRPRVANSSLFANASIKASHSRMKPVAQCSHNVMPISDQLWSNHPATSKVKEVSSLENVLKNFWDKQRDQVENFTGFNRQNNLPLSRVRKILKSDPDVKMISREAPALFSKSCEYFILELTLRVWMHTQSRSSQTIRRCDIFQAVKNSKIYDFLIDVVPFGPHCVTHQGLPEHAEPEQVLPSPKMILPEHAEPEQVLPSPKTMILPDMNVPVDMNEIEQENPVTERFIKNKGFDLNLIASEDDSDGSGEEI</sequence>
<evidence type="ECO:0000256" key="6">
    <source>
        <dbReference type="ARBA" id="ARBA00025911"/>
    </source>
</evidence>
<comment type="function">
    <text evidence="8">Stimulates the transcription of various genes by recognizing and binding to a CCAAT motif in promoters.</text>
</comment>
<dbReference type="Proteomes" id="UP000489600">
    <property type="component" value="Unassembled WGS sequence"/>
</dbReference>
<keyword evidence="11" id="KW-1185">Reference proteome</keyword>
<dbReference type="Gene3D" id="1.10.20.10">
    <property type="entry name" value="Histone, subunit A"/>
    <property type="match status" value="1"/>
</dbReference>
<evidence type="ECO:0000256" key="7">
    <source>
        <dbReference type="ARBA" id="ARBA00038129"/>
    </source>
</evidence>
<dbReference type="CDD" id="cd22908">
    <property type="entry name" value="HFD_NFYC-like"/>
    <property type="match status" value="1"/>
</dbReference>
<dbReference type="Pfam" id="PF00808">
    <property type="entry name" value="CBFD_NFYB_HMF"/>
    <property type="match status" value="1"/>
</dbReference>
<dbReference type="GO" id="GO:0006355">
    <property type="term" value="P:regulation of DNA-templated transcription"/>
    <property type="evidence" value="ECO:0007669"/>
    <property type="project" value="TreeGrafter"/>
</dbReference>
<dbReference type="EMBL" id="CABITT030000006">
    <property type="protein sequence ID" value="VVB09183.1"/>
    <property type="molecule type" value="Genomic_DNA"/>
</dbReference>
<dbReference type="GO" id="GO:0000976">
    <property type="term" value="F:transcription cis-regulatory region binding"/>
    <property type="evidence" value="ECO:0007669"/>
    <property type="project" value="TreeGrafter"/>
</dbReference>
<dbReference type="InterPro" id="IPR050568">
    <property type="entry name" value="Transcr_DNA_Rep_Reg"/>
</dbReference>
<evidence type="ECO:0000259" key="9">
    <source>
        <dbReference type="Pfam" id="PF00808"/>
    </source>
</evidence>
<comment type="subcellular location">
    <subcellularLocation>
        <location evidence="1">Nucleus</location>
    </subcellularLocation>
</comment>
<evidence type="ECO:0000313" key="11">
    <source>
        <dbReference type="Proteomes" id="UP000489600"/>
    </source>
</evidence>